<dbReference type="RefSeq" id="WP_115866274.1">
    <property type="nucleotide sequence ID" value="NZ_QREG01000001.1"/>
</dbReference>
<sequence>MAEDTNGQVENILAELGKKIDQLIYETKDASAEVRDDVEEKIRELKKKKEKLEDDFHHYKDRNEDKWGETKTHLSAALREMKKAVDALFRSKEA</sequence>
<reference evidence="2 3" key="1">
    <citation type="submission" date="2018-07" db="EMBL/GenBank/DDBJ databases">
        <title>Genomic Encyclopedia of Type Strains, Phase IV (KMG-IV): sequencing the most valuable type-strain genomes for metagenomic binning, comparative biology and taxonomic classification.</title>
        <authorList>
            <person name="Goeker M."/>
        </authorList>
    </citation>
    <scope>NUCLEOTIDE SEQUENCE [LARGE SCALE GENOMIC DNA]</scope>
    <source>
        <strain evidence="2 3">DSM 4134</strain>
    </source>
</reference>
<accession>A0A3D9LKJ4</accession>
<dbReference type="OrthoDB" id="982878at2"/>
<proteinExistence type="predicted"/>
<name>A0A3D9LKJ4_MARFU</name>
<keyword evidence="1" id="KW-0175">Coiled coil</keyword>
<protein>
    <submittedName>
        <fullName evidence="2">Uncharacterized protein</fullName>
    </submittedName>
</protein>
<evidence type="ECO:0000313" key="2">
    <source>
        <dbReference type="EMBL" id="REE05772.1"/>
    </source>
</evidence>
<evidence type="ECO:0000256" key="1">
    <source>
        <dbReference type="SAM" id="Coils"/>
    </source>
</evidence>
<dbReference type="EMBL" id="QREG01000001">
    <property type="protein sequence ID" value="REE05772.1"/>
    <property type="molecule type" value="Genomic_DNA"/>
</dbReference>
<gene>
    <name evidence="2" type="ORF">C7460_101291</name>
</gene>
<dbReference type="Proteomes" id="UP000256779">
    <property type="component" value="Unassembled WGS sequence"/>
</dbReference>
<evidence type="ECO:0000313" key="3">
    <source>
        <dbReference type="Proteomes" id="UP000256779"/>
    </source>
</evidence>
<comment type="caution">
    <text evidence="2">The sequence shown here is derived from an EMBL/GenBank/DDBJ whole genome shotgun (WGS) entry which is preliminary data.</text>
</comment>
<dbReference type="AlphaFoldDB" id="A0A3D9LKJ4"/>
<feature type="coiled-coil region" evidence="1">
    <location>
        <begin position="28"/>
        <end position="62"/>
    </location>
</feature>
<organism evidence="2 3">
    <name type="scientific">Marinoscillum furvescens DSM 4134</name>
    <dbReference type="NCBI Taxonomy" id="1122208"/>
    <lineage>
        <taxon>Bacteria</taxon>
        <taxon>Pseudomonadati</taxon>
        <taxon>Bacteroidota</taxon>
        <taxon>Cytophagia</taxon>
        <taxon>Cytophagales</taxon>
        <taxon>Reichenbachiellaceae</taxon>
        <taxon>Marinoscillum</taxon>
    </lineage>
</organism>
<keyword evidence="3" id="KW-1185">Reference proteome</keyword>